<evidence type="ECO:0000256" key="3">
    <source>
        <dbReference type="ARBA" id="ARBA00023134"/>
    </source>
</evidence>
<dbReference type="RefSeq" id="XP_007392519.1">
    <property type="nucleotide sequence ID" value="XM_007392457.1"/>
</dbReference>
<dbReference type="STRING" id="650164.K5WKN3"/>
<dbReference type="GO" id="GO:1990131">
    <property type="term" value="C:Gtr1-Gtr2 GTPase complex"/>
    <property type="evidence" value="ECO:0007669"/>
    <property type="project" value="UniProtKB-UniRule"/>
</dbReference>
<comment type="similarity">
    <text evidence="1 4">Belongs to the GTR/RAG GTP-binding protein family.</text>
</comment>
<dbReference type="GO" id="GO:1904263">
    <property type="term" value="P:positive regulation of TORC1 signaling"/>
    <property type="evidence" value="ECO:0007669"/>
    <property type="project" value="TreeGrafter"/>
</dbReference>
<feature type="region of interest" description="Disordered" evidence="5">
    <location>
        <begin position="240"/>
        <end position="259"/>
    </location>
</feature>
<dbReference type="InterPro" id="IPR027417">
    <property type="entry name" value="P-loop_NTPase"/>
</dbReference>
<keyword evidence="3 4" id="KW-0342">GTP-binding</keyword>
<dbReference type="HOGENOM" id="CLU_047421_0_0_1"/>
<keyword evidence="2 4" id="KW-0547">Nucleotide-binding</keyword>
<dbReference type="Gene3D" id="3.30.450.190">
    <property type="match status" value="1"/>
</dbReference>
<organism evidence="6 7">
    <name type="scientific">Phanerochaete carnosa (strain HHB-10118-sp)</name>
    <name type="common">White-rot fungus</name>
    <name type="synonym">Peniophora carnosa</name>
    <dbReference type="NCBI Taxonomy" id="650164"/>
    <lineage>
        <taxon>Eukaryota</taxon>
        <taxon>Fungi</taxon>
        <taxon>Dikarya</taxon>
        <taxon>Basidiomycota</taxon>
        <taxon>Agaricomycotina</taxon>
        <taxon>Agaricomycetes</taxon>
        <taxon>Polyporales</taxon>
        <taxon>Phanerochaetaceae</taxon>
        <taxon>Phanerochaete</taxon>
    </lineage>
</organism>
<dbReference type="GO" id="GO:0009267">
    <property type="term" value="P:cellular response to starvation"/>
    <property type="evidence" value="ECO:0007669"/>
    <property type="project" value="TreeGrafter"/>
</dbReference>
<dbReference type="GO" id="GO:0005634">
    <property type="term" value="C:nucleus"/>
    <property type="evidence" value="ECO:0007669"/>
    <property type="project" value="TreeGrafter"/>
</dbReference>
<accession>K5WKN3</accession>
<evidence type="ECO:0000256" key="4">
    <source>
        <dbReference type="RuleBase" id="RU367014"/>
    </source>
</evidence>
<comment type="function">
    <text evidence="4">GTPase involved in activation of the TORC1 signaling pathway, which promotes growth and represses autophagy in nutrient-rich conditions.</text>
</comment>
<evidence type="ECO:0000256" key="2">
    <source>
        <dbReference type="ARBA" id="ARBA00022741"/>
    </source>
</evidence>
<protein>
    <recommendedName>
        <fullName evidence="4">GTP-binding protein</fullName>
    </recommendedName>
</protein>
<proteinExistence type="inferred from homology"/>
<dbReference type="GO" id="GO:0010507">
    <property type="term" value="P:negative regulation of autophagy"/>
    <property type="evidence" value="ECO:0007669"/>
    <property type="project" value="TreeGrafter"/>
</dbReference>
<feature type="region of interest" description="Disordered" evidence="5">
    <location>
        <begin position="204"/>
        <end position="235"/>
    </location>
</feature>
<dbReference type="AlphaFoldDB" id="K5WKN3"/>
<dbReference type="InParanoid" id="K5WKN3"/>
<comment type="subunit">
    <text evidence="4">Component of the GSE complex.</text>
</comment>
<keyword evidence="7" id="KW-1185">Reference proteome</keyword>
<sequence>TSIPEVLFDALPPKQTSYLEMTTRARRRTYDAVIPLEFWNCPGTSTLEAPEASLGQFTTLVFVIDIQYDIDASQNFRLILQRVTADELIDMSPEYEQVPVESYLRSIYDYSLHEAFSRVPHKLMPSLLYLEDLLNVFCPCNLQASKAFLVDTLSPLYVATDASPVNPPTHSLCNDYLQMLNSFGPLYCSISASVPRCQQVSTSVITSPAPPQSASSPNARHAHTPLPPLSEDLPTLNSGLSSADVSAMASPKSGTPAPSTVAKTKSLFYPSASASLSPNAAGADTTVTYHLMTAHLTLLPTAIFETRRGLVEYNVVFFREGVREICGVEEEARKVG</sequence>
<reference evidence="6 7" key="1">
    <citation type="journal article" date="2012" name="BMC Genomics">
        <title>Comparative genomics of the white-rot fungi, Phanerochaete carnosa and P. chrysosporium, to elucidate the genetic basis of the distinct wood types they colonize.</title>
        <authorList>
            <person name="Suzuki H."/>
            <person name="MacDonald J."/>
            <person name="Syed K."/>
            <person name="Salamov A."/>
            <person name="Hori C."/>
            <person name="Aerts A."/>
            <person name="Henrissat B."/>
            <person name="Wiebenga A."/>
            <person name="vanKuyk P.A."/>
            <person name="Barry K."/>
            <person name="Lindquist E."/>
            <person name="LaButti K."/>
            <person name="Lapidus A."/>
            <person name="Lucas S."/>
            <person name="Coutinho P."/>
            <person name="Gong Y."/>
            <person name="Samejima M."/>
            <person name="Mahadevan R."/>
            <person name="Abou-Zaid M."/>
            <person name="de Vries R.P."/>
            <person name="Igarashi K."/>
            <person name="Yadav J.S."/>
            <person name="Grigoriev I.V."/>
            <person name="Master E.R."/>
        </authorList>
    </citation>
    <scope>NUCLEOTIDE SEQUENCE [LARGE SCALE GENOMIC DNA]</scope>
    <source>
        <strain evidence="6 7">HHB-10118-sp</strain>
    </source>
</reference>
<dbReference type="OrthoDB" id="26136at2759"/>
<evidence type="ECO:0000313" key="7">
    <source>
        <dbReference type="Proteomes" id="UP000008370"/>
    </source>
</evidence>
<dbReference type="Pfam" id="PF04670">
    <property type="entry name" value="Gtr1_RagA"/>
    <property type="match status" value="1"/>
</dbReference>
<dbReference type="PANTHER" id="PTHR11259:SF2">
    <property type="entry name" value="GH16429P"/>
    <property type="match status" value="1"/>
</dbReference>
<dbReference type="InterPro" id="IPR006762">
    <property type="entry name" value="Gtr1_RagA"/>
</dbReference>
<evidence type="ECO:0000256" key="1">
    <source>
        <dbReference type="ARBA" id="ARBA00007756"/>
    </source>
</evidence>
<dbReference type="GO" id="GO:0000329">
    <property type="term" value="C:fungal-type vacuole membrane"/>
    <property type="evidence" value="ECO:0007669"/>
    <property type="project" value="TreeGrafter"/>
</dbReference>
<feature type="non-terminal residue" evidence="6">
    <location>
        <position position="336"/>
    </location>
</feature>
<evidence type="ECO:0000256" key="5">
    <source>
        <dbReference type="SAM" id="MobiDB-lite"/>
    </source>
</evidence>
<dbReference type="Gene3D" id="3.40.50.300">
    <property type="entry name" value="P-loop containing nucleotide triphosphate hydrolases"/>
    <property type="match status" value="2"/>
</dbReference>
<dbReference type="PANTHER" id="PTHR11259">
    <property type="entry name" value="RAS-RELATED GTP BINDING RAG/GTR YEAST"/>
    <property type="match status" value="1"/>
</dbReference>
<dbReference type="EMBL" id="JH930469">
    <property type="protein sequence ID" value="EKM59970.1"/>
    <property type="molecule type" value="Genomic_DNA"/>
</dbReference>
<dbReference type="GO" id="GO:0003924">
    <property type="term" value="F:GTPase activity"/>
    <property type="evidence" value="ECO:0007669"/>
    <property type="project" value="UniProtKB-UniRule"/>
</dbReference>
<dbReference type="FunCoup" id="K5WKN3">
    <property type="interactions" value="339"/>
</dbReference>
<dbReference type="Proteomes" id="UP000008370">
    <property type="component" value="Unassembled WGS sequence"/>
</dbReference>
<name>K5WKN3_PHACS</name>
<dbReference type="KEGG" id="pco:PHACADRAFT_250791"/>
<gene>
    <name evidence="6" type="ORF">PHACADRAFT_250791</name>
</gene>
<dbReference type="GO" id="GO:0005525">
    <property type="term" value="F:GTP binding"/>
    <property type="evidence" value="ECO:0007669"/>
    <property type="project" value="UniProtKB-UniRule"/>
</dbReference>
<dbReference type="GeneID" id="18915027"/>
<evidence type="ECO:0000313" key="6">
    <source>
        <dbReference type="EMBL" id="EKM59970.1"/>
    </source>
</evidence>